<dbReference type="PROSITE" id="PS51891">
    <property type="entry name" value="CENP_V_GFA"/>
    <property type="match status" value="1"/>
</dbReference>
<keyword evidence="3" id="KW-0862">Zinc</keyword>
<dbReference type="GO" id="GO:0046872">
    <property type="term" value="F:metal ion binding"/>
    <property type="evidence" value="ECO:0007669"/>
    <property type="project" value="UniProtKB-KW"/>
</dbReference>
<dbReference type="OrthoDB" id="7186766at2"/>
<dbReference type="Gene3D" id="3.90.1590.10">
    <property type="entry name" value="glutathione-dependent formaldehyde- activating enzyme (gfa)"/>
    <property type="match status" value="1"/>
</dbReference>
<evidence type="ECO:0000256" key="2">
    <source>
        <dbReference type="ARBA" id="ARBA00022723"/>
    </source>
</evidence>
<dbReference type="eggNOG" id="COG3791">
    <property type="taxonomic scope" value="Bacteria"/>
</dbReference>
<gene>
    <name evidence="6" type="ordered locus">PB2503_13344</name>
</gene>
<dbReference type="SUPFAM" id="SSF51316">
    <property type="entry name" value="Mss4-like"/>
    <property type="match status" value="1"/>
</dbReference>
<evidence type="ECO:0000256" key="3">
    <source>
        <dbReference type="ARBA" id="ARBA00022833"/>
    </source>
</evidence>
<accession>E0TGU7</accession>
<dbReference type="InterPro" id="IPR011057">
    <property type="entry name" value="Mss4-like_sf"/>
</dbReference>
<keyword evidence="4" id="KW-0456">Lyase</keyword>
<keyword evidence="2" id="KW-0479">Metal-binding</keyword>
<evidence type="ECO:0000259" key="5">
    <source>
        <dbReference type="PROSITE" id="PS51891"/>
    </source>
</evidence>
<dbReference type="KEGG" id="pbr:PB2503_13344"/>
<proteinExistence type="inferred from homology"/>
<dbReference type="EMBL" id="CP002156">
    <property type="protein sequence ID" value="ADM10706.1"/>
    <property type="molecule type" value="Genomic_DNA"/>
</dbReference>
<reference evidence="6 7" key="2">
    <citation type="journal article" date="2011" name="J. Bacteriol.">
        <title>Complete genome sequence of strain HTCC2503T of Parvularcula bermudensis, the type species of the order "Parvularculales" in the class Alphaproteobacteria.</title>
        <authorList>
            <person name="Oh H.M."/>
            <person name="Kang I."/>
            <person name="Vergin K.L."/>
            <person name="Kang D."/>
            <person name="Rhee K.H."/>
            <person name="Giovannoni S.J."/>
            <person name="Cho J.C."/>
        </authorList>
    </citation>
    <scope>NUCLEOTIDE SEQUENCE [LARGE SCALE GENOMIC DNA]</scope>
    <source>
        <strain evidence="7">ATCC BAA-594 / HTCC2503 / KCTC 12087</strain>
    </source>
</reference>
<name>E0TGU7_PARBH</name>
<dbReference type="AlphaFoldDB" id="E0TGU7"/>
<evidence type="ECO:0000313" key="6">
    <source>
        <dbReference type="EMBL" id="ADM10706.1"/>
    </source>
</evidence>
<dbReference type="InterPro" id="IPR006913">
    <property type="entry name" value="CENP-V/GFA"/>
</dbReference>
<feature type="domain" description="CENP-V/GFA" evidence="5">
    <location>
        <begin position="4"/>
        <end position="117"/>
    </location>
</feature>
<dbReference type="STRING" id="314260.PB2503_13344"/>
<dbReference type="RefSeq" id="WP_013301680.1">
    <property type="nucleotide sequence ID" value="NC_014414.1"/>
</dbReference>
<evidence type="ECO:0000256" key="1">
    <source>
        <dbReference type="ARBA" id="ARBA00005495"/>
    </source>
</evidence>
<reference evidence="7" key="1">
    <citation type="submission" date="2010-08" db="EMBL/GenBank/DDBJ databases">
        <title>Genome sequence of Parvularcula bermudensis HTCC2503.</title>
        <authorList>
            <person name="Kang D.-M."/>
            <person name="Oh H.-M."/>
            <person name="Cho J.-C."/>
        </authorList>
    </citation>
    <scope>NUCLEOTIDE SEQUENCE [LARGE SCALE GENOMIC DNA]</scope>
    <source>
        <strain evidence="7">ATCC BAA-594 / HTCC2503 / KCTC 12087</strain>
    </source>
</reference>
<dbReference type="GO" id="GO:0016846">
    <property type="term" value="F:carbon-sulfur lyase activity"/>
    <property type="evidence" value="ECO:0007669"/>
    <property type="project" value="InterPro"/>
</dbReference>
<dbReference type="HOGENOM" id="CLU_055491_4_1_5"/>
<organism evidence="6 7">
    <name type="scientific">Parvularcula bermudensis (strain ATCC BAA-594 / HTCC2503 / KCTC 12087)</name>
    <dbReference type="NCBI Taxonomy" id="314260"/>
    <lineage>
        <taxon>Bacteria</taxon>
        <taxon>Pseudomonadati</taxon>
        <taxon>Pseudomonadota</taxon>
        <taxon>Alphaproteobacteria</taxon>
        <taxon>Parvularculales</taxon>
        <taxon>Parvularculaceae</taxon>
        <taxon>Parvularcula</taxon>
    </lineage>
</organism>
<dbReference type="Pfam" id="PF04828">
    <property type="entry name" value="GFA"/>
    <property type="match status" value="1"/>
</dbReference>
<evidence type="ECO:0000313" key="7">
    <source>
        <dbReference type="Proteomes" id="UP000001302"/>
    </source>
</evidence>
<dbReference type="PANTHER" id="PTHR33337:SF40">
    <property type="entry name" value="CENP-V_GFA DOMAIN-CONTAINING PROTEIN-RELATED"/>
    <property type="match status" value="1"/>
</dbReference>
<comment type="similarity">
    <text evidence="1">Belongs to the Gfa family.</text>
</comment>
<dbReference type="Proteomes" id="UP000001302">
    <property type="component" value="Chromosome"/>
</dbReference>
<protein>
    <submittedName>
        <fullName evidence="6">Glutathione-dependent formaldehyde-activating, GFA</fullName>
    </submittedName>
</protein>
<sequence>MAKKTGSCLCGAVRFTAEPEKNEIDACHCGMCRKTAGGPVMAVMCGGSLQIEEEAAVGWYQSSDWGERGFCKTCGSSLFWRLRDKSMTSVHAGAFDDVSDMTFTTEIFVDSKPTYYAFAGKHKMMTEADVMKAFSEGKS</sequence>
<dbReference type="PANTHER" id="PTHR33337">
    <property type="entry name" value="GFA DOMAIN-CONTAINING PROTEIN"/>
    <property type="match status" value="1"/>
</dbReference>
<keyword evidence="7" id="KW-1185">Reference proteome</keyword>
<evidence type="ECO:0000256" key="4">
    <source>
        <dbReference type="ARBA" id="ARBA00023239"/>
    </source>
</evidence>